<dbReference type="RefSeq" id="WP_345195306.1">
    <property type="nucleotide sequence ID" value="NZ_BAABFL010000134.1"/>
</dbReference>
<comment type="caution">
    <text evidence="1">The sequence shown here is derived from an EMBL/GenBank/DDBJ whole genome shotgun (WGS) entry which is preliminary data.</text>
</comment>
<dbReference type="Proteomes" id="UP001500604">
    <property type="component" value="Unassembled WGS sequence"/>
</dbReference>
<organism evidence="1 2">
    <name type="scientific">Kistimonas scapharcae</name>
    <dbReference type="NCBI Taxonomy" id="1036133"/>
    <lineage>
        <taxon>Bacteria</taxon>
        <taxon>Pseudomonadati</taxon>
        <taxon>Pseudomonadota</taxon>
        <taxon>Gammaproteobacteria</taxon>
        <taxon>Oceanospirillales</taxon>
        <taxon>Endozoicomonadaceae</taxon>
        <taxon>Kistimonas</taxon>
    </lineage>
</organism>
<dbReference type="Pfam" id="PF06277">
    <property type="entry name" value="EutA"/>
    <property type="match status" value="1"/>
</dbReference>
<sequence>MTPFPPRTESARQRVYAHEAGDRDTALMIGLDFGSTTSRALVARARMERSMTTGRMEFGSPDLLYRSEPVFTPFDGEELSRTRIIECLDCWLEESGIDCQQIFSGGVIITGLAAEQANAHVIAQAVRERIGHVIVATADDPCLESWLAFMGNSLELSRQEPQRPVINLDIGGGTTNPALGLDGNVLAAGSYFLGARHFRFQPGSYHLLGLSRYGRMVFERLGIDTSVGEVLSKADVKAVVDFTVRGLEAIVTGEAAWFSDDGAGAGLCQAPYNEDVSPLTDDTIITFSGGVGELLYRLVMGEALPGTTWYGDLGIDICRGIVDSPLLSRSLYSHIPEFGGRATVYGLTLHSAELSGNTLYMPRPGQLPLHDLPIVARLTLDADTSALSSAVELACRSPNGACIQAMVPAGEYPRFPQVKQFGERLAGLLETIAFPEGHPLLLLAPQDFGKVIGNYATRWGQLPVNLMAVDEVPDRPAEFVSLGAVRNYVIPVYFYGMH</sequence>
<gene>
    <name evidence="1" type="primary">eutA_2</name>
    <name evidence="1" type="ORF">GCM10023116_17300</name>
</gene>
<evidence type="ECO:0000313" key="1">
    <source>
        <dbReference type="EMBL" id="GAA4649456.1"/>
    </source>
</evidence>
<keyword evidence="2" id="KW-1185">Reference proteome</keyword>
<reference evidence="2" key="1">
    <citation type="journal article" date="2019" name="Int. J. Syst. Evol. Microbiol.">
        <title>The Global Catalogue of Microorganisms (GCM) 10K type strain sequencing project: providing services to taxonomists for standard genome sequencing and annotation.</title>
        <authorList>
            <consortium name="The Broad Institute Genomics Platform"/>
            <consortium name="The Broad Institute Genome Sequencing Center for Infectious Disease"/>
            <person name="Wu L."/>
            <person name="Ma J."/>
        </authorList>
    </citation>
    <scope>NUCLEOTIDE SEQUENCE [LARGE SCALE GENOMIC DNA]</scope>
    <source>
        <strain evidence="2">JCM 17805</strain>
    </source>
</reference>
<name>A0ABP8V108_9GAMM</name>
<proteinExistence type="predicted"/>
<dbReference type="EMBL" id="BAABFL010000134">
    <property type="protein sequence ID" value="GAA4649456.1"/>
    <property type="molecule type" value="Genomic_DNA"/>
</dbReference>
<dbReference type="InterPro" id="IPR009377">
    <property type="entry name" value="EutA"/>
</dbReference>
<evidence type="ECO:0000313" key="2">
    <source>
        <dbReference type="Proteomes" id="UP001500604"/>
    </source>
</evidence>
<protein>
    <submittedName>
        <fullName evidence="1">Ethanolamine ammonia-lyase reactivating factor EutA</fullName>
    </submittedName>
</protein>
<accession>A0ABP8V108</accession>